<reference evidence="2" key="1">
    <citation type="journal article" date="2023" name="Mol. Ecol. Resour.">
        <title>Chromosome-level genome assembly of a triploid poplar Populus alba 'Berolinensis'.</title>
        <authorList>
            <person name="Chen S."/>
            <person name="Yu Y."/>
            <person name="Wang X."/>
            <person name="Wang S."/>
            <person name="Zhang T."/>
            <person name="Zhou Y."/>
            <person name="He R."/>
            <person name="Meng N."/>
            <person name="Wang Y."/>
            <person name="Liu W."/>
            <person name="Liu Z."/>
            <person name="Liu J."/>
            <person name="Guo Q."/>
            <person name="Huang H."/>
            <person name="Sederoff R.R."/>
            <person name="Wang G."/>
            <person name="Qu G."/>
            <person name="Chen S."/>
        </authorList>
    </citation>
    <scope>NUCLEOTIDE SEQUENCE</scope>
    <source>
        <strain evidence="2">SC-2020</strain>
    </source>
</reference>
<comment type="caution">
    <text evidence="2">The sequence shown here is derived from an EMBL/GenBank/DDBJ whole genome shotgun (WGS) entry which is preliminary data.</text>
</comment>
<evidence type="ECO:0000313" key="2">
    <source>
        <dbReference type="EMBL" id="KAJ6992482.1"/>
    </source>
</evidence>
<keyword evidence="3" id="KW-1185">Reference proteome</keyword>
<dbReference type="EMBL" id="JAQIZT010000006">
    <property type="protein sequence ID" value="KAJ6992482.1"/>
    <property type="molecule type" value="Genomic_DNA"/>
</dbReference>
<dbReference type="Proteomes" id="UP001164929">
    <property type="component" value="Chromosome 6"/>
</dbReference>
<protein>
    <submittedName>
        <fullName evidence="2">Uncharacterized protein</fullName>
    </submittedName>
</protein>
<dbReference type="AlphaFoldDB" id="A0AAD6QL88"/>
<feature type="region of interest" description="Disordered" evidence="1">
    <location>
        <begin position="1"/>
        <end position="24"/>
    </location>
</feature>
<sequence length="24" mass="2548">MLTKREIPLLGGSPQPALQARASL</sequence>
<evidence type="ECO:0000313" key="3">
    <source>
        <dbReference type="Proteomes" id="UP001164929"/>
    </source>
</evidence>
<evidence type="ECO:0000256" key="1">
    <source>
        <dbReference type="SAM" id="MobiDB-lite"/>
    </source>
</evidence>
<accession>A0AAD6QL88</accession>
<organism evidence="2 3">
    <name type="scientific">Populus alba x Populus x berolinensis</name>
    <dbReference type="NCBI Taxonomy" id="444605"/>
    <lineage>
        <taxon>Eukaryota</taxon>
        <taxon>Viridiplantae</taxon>
        <taxon>Streptophyta</taxon>
        <taxon>Embryophyta</taxon>
        <taxon>Tracheophyta</taxon>
        <taxon>Spermatophyta</taxon>
        <taxon>Magnoliopsida</taxon>
        <taxon>eudicotyledons</taxon>
        <taxon>Gunneridae</taxon>
        <taxon>Pentapetalae</taxon>
        <taxon>rosids</taxon>
        <taxon>fabids</taxon>
        <taxon>Malpighiales</taxon>
        <taxon>Salicaceae</taxon>
        <taxon>Saliceae</taxon>
        <taxon>Populus</taxon>
    </lineage>
</organism>
<gene>
    <name evidence="2" type="ORF">NC653_015769</name>
</gene>
<proteinExistence type="predicted"/>
<name>A0AAD6QL88_9ROSI</name>